<dbReference type="OrthoDB" id="5403747at2759"/>
<dbReference type="AlphaFoldDB" id="A0A8K0R0G7"/>
<comment type="caution">
    <text evidence="2">The sequence shown here is derived from an EMBL/GenBank/DDBJ whole genome shotgun (WGS) entry which is preliminary data.</text>
</comment>
<dbReference type="Proteomes" id="UP000813461">
    <property type="component" value="Unassembled WGS sequence"/>
</dbReference>
<gene>
    <name evidence="2" type="ORF">FB567DRAFT_130888</name>
</gene>
<feature type="compositionally biased region" description="Basic residues" evidence="1">
    <location>
        <begin position="111"/>
        <end position="120"/>
    </location>
</feature>
<dbReference type="EMBL" id="JAGMVJ010000017">
    <property type="protein sequence ID" value="KAH7078248.1"/>
    <property type="molecule type" value="Genomic_DNA"/>
</dbReference>
<evidence type="ECO:0000313" key="3">
    <source>
        <dbReference type="Proteomes" id="UP000813461"/>
    </source>
</evidence>
<accession>A0A8K0R0G7</accession>
<protein>
    <submittedName>
        <fullName evidence="2">Uncharacterized protein</fullName>
    </submittedName>
</protein>
<name>A0A8K0R0G7_9PLEO</name>
<feature type="compositionally biased region" description="Polar residues" evidence="1">
    <location>
        <begin position="60"/>
        <end position="71"/>
    </location>
</feature>
<evidence type="ECO:0000313" key="2">
    <source>
        <dbReference type="EMBL" id="KAH7078248.1"/>
    </source>
</evidence>
<keyword evidence="3" id="KW-1185">Reference proteome</keyword>
<sequence length="176" mass="19274">MGDKNDLTARENEVLALAWQCFESEPKVDMHKLASLTGYTPGSAAFTMGKIKRKLKNKTVGISASNPTPKKSTGRPRTKSAPAFKKPNSHASAADDDADDDEDEVDESPTKRAKKSSTKKRSTDSDDDEEFAVPKIKKEEVADMQSSANDFWDRLNGSIAQGEYAFEGLDQINGDQ</sequence>
<feature type="compositionally biased region" description="Acidic residues" evidence="1">
    <location>
        <begin position="94"/>
        <end position="107"/>
    </location>
</feature>
<reference evidence="2" key="1">
    <citation type="journal article" date="2021" name="Nat. Commun.">
        <title>Genetic determinants of endophytism in the Arabidopsis root mycobiome.</title>
        <authorList>
            <person name="Mesny F."/>
            <person name="Miyauchi S."/>
            <person name="Thiergart T."/>
            <person name="Pickel B."/>
            <person name="Atanasova L."/>
            <person name="Karlsson M."/>
            <person name="Huettel B."/>
            <person name="Barry K.W."/>
            <person name="Haridas S."/>
            <person name="Chen C."/>
            <person name="Bauer D."/>
            <person name="Andreopoulos W."/>
            <person name="Pangilinan J."/>
            <person name="LaButti K."/>
            <person name="Riley R."/>
            <person name="Lipzen A."/>
            <person name="Clum A."/>
            <person name="Drula E."/>
            <person name="Henrissat B."/>
            <person name="Kohler A."/>
            <person name="Grigoriev I.V."/>
            <person name="Martin F.M."/>
            <person name="Hacquard S."/>
        </authorList>
    </citation>
    <scope>NUCLEOTIDE SEQUENCE</scope>
    <source>
        <strain evidence="2">MPI-SDFR-AT-0120</strain>
    </source>
</reference>
<feature type="region of interest" description="Disordered" evidence="1">
    <location>
        <begin position="56"/>
        <end position="145"/>
    </location>
</feature>
<proteinExistence type="predicted"/>
<evidence type="ECO:0000256" key="1">
    <source>
        <dbReference type="SAM" id="MobiDB-lite"/>
    </source>
</evidence>
<organism evidence="2 3">
    <name type="scientific">Paraphoma chrysanthemicola</name>
    <dbReference type="NCBI Taxonomy" id="798071"/>
    <lineage>
        <taxon>Eukaryota</taxon>
        <taxon>Fungi</taxon>
        <taxon>Dikarya</taxon>
        <taxon>Ascomycota</taxon>
        <taxon>Pezizomycotina</taxon>
        <taxon>Dothideomycetes</taxon>
        <taxon>Pleosporomycetidae</taxon>
        <taxon>Pleosporales</taxon>
        <taxon>Pleosporineae</taxon>
        <taxon>Phaeosphaeriaceae</taxon>
        <taxon>Paraphoma</taxon>
    </lineage>
</organism>